<evidence type="ECO:0000313" key="3">
    <source>
        <dbReference type="EMBL" id="KAL3715748.1"/>
    </source>
</evidence>
<feature type="compositionally biased region" description="Basic and acidic residues" evidence="1">
    <location>
        <begin position="1654"/>
        <end position="1668"/>
    </location>
</feature>
<protein>
    <recommendedName>
        <fullName evidence="2">Calmodulin-binding domain-containing protein</fullName>
    </recommendedName>
</protein>
<sequence length="1889" mass="209167">MEMDSLSGRPSMESSGRSGESQSGHDKLLDCSSDGAASEWSTSIETSDASLDCAEAPAGSGVKAYNLQKPLRTLTRRSSLRLAKGLTRMSSSKLRRSSSKKITVVGDLQRKKLRKLWSVRLAGFQTARPSRRNPSLLCDQPLSSLSDLDALPNYLKSTRCSDVKKVSSQASHRDSELAVRSSNRNGKFSSGFKPKQSPSSNKSVKGFTRTPTFRPVRILTKMASLKPKRSSVWKEPQISQSPDSSIHRPTCSSAIRRSKIPEQPEDPQEGNSSERILAKKFCPYSYCSLHGHHRHGEAPTLKRLKSARKRVNAQRSKKLEGQLSQRVNNTRNSVEGTELSKIVPQGQQAIEEKGNVIPTVQELKREVPVEIYTGPKADPNGVAAQDGGKVNSDSLGLVETESVEIMSPHESSRESIQKACLHSEEQHVVVPPLTLNEETHTELHQSGSEYEMGITDSINTLKHEEESSLVNCNTGRGNVAFDEDQATSPAVCQLKPEDGGGLSHYLSSKLTDITETCHSEDPQDVNIVREVDGEEPSCLESELHLTEPAMNGENTTVSDSMADELPCTSDVCISSTESAEALKDELSLVSEVKGENAAAQFGDSEPDGPFETPRGMKKYNGLWHLIYQHMVSDIAGSKGSQPFNLENEKERVEEGSTLPGVDETDRCQEVSERGKDTGTPTNEEDRQPMELRQSDAIKLLQEAINKILLSQTPVQKFDSQSTGNDTDTEEQCHSDGKDGSRGAIESSRVSTSPELQNGVAPESKEEQVRSENLYAKKEQTETKIWNKPNQPTLKRWSNVKKLLLLKRFVKALEKNRNFKPRIPRIPSSDLYSEAEKVSLRRQLTEERKKSEEWMLDFALRKVISNLDPAQKRKVTLLVEAFETVVPAQGGESPISPHSSFSSPVHCAKANTNCLVPDDKPRGPEDGYSSGTLTGKSSSTLPVAQGSNSTTEELENSVALSEANITDQDFRTINRELSMANFNENTMKISFTRPDVVMTEPTIPSDLSDQFLSAENGENEIDIELSGNENVQEESARKTPSSNLTPEGADAGSNRKSSETEGLMGETVTIFNDSKGDSPEDKEVLEPDDQSPVGRKKYNGLWHLIYQHMVSDIADSGGLQTFNLENEKEHVKDGSTLPGVDEADHCQEVSEGGQDIEEATNDEERQQMELCQSDAIKLLQEAINKILLSQSVYQKFDGQSAASDTKLEEHYHSDEKDGSRGETQSSGISTSLELQNSSVSDSKEEQVRTENLHTTKEQTETKIWHKPNQPALKRWSSVKKFILLKKFVKALEKIRNFKPRVPRSPSSELSTESEKVSLRQQSTEERKKSEEWMLDYALRKVISNLDPAQKRKVTLLVEAFETVVPTQGGESPISPNIPFSYPVRRAKANMNCSVHDEKIIPSEDGYSSETLSGKSSSTYPVAQSSNSPTKEQQNPVAFSEAKGTGQDFCTISRELSRAVTDESLRKISFSSPKEVLSKSVIPGDPSDWCFKAENSKYVQEHARKTPSLNSPPEGVDAGSNSQSSETKGSLGKTVTVLNNSKGNSPQDNNAESTHIKGSSPSASVDDTLEEPMTTSQEGKHGTNPKDEVLSDSSPLEDSMPVCVTNAEQEVQLENKKYSNLWYLIHKHMVSGLNTEDGSRSPLDGSSKEDEEEENKLDRRYNSCPRRDSPEAEDQQASLGQRADCEKMELRKIEAIKLVQEAIDNILLPEAEESSPDGQYSGKNIQYEKTECAETLISASNNLADYGRVEPERTEQPRASGQETQLQFVTASGASQEEDRTEPKVARKFSQGAVKNWSNLKKVILLNRFVKALEKVRNLNLQKPQYLAPQTDDEPEKVNLRHQDMDGRKNTEEWMLDYALQQVVSRLTPTRRRKVHLLVEAFETVSPPVGK</sequence>
<feature type="region of interest" description="Disordered" evidence="1">
    <location>
        <begin position="1631"/>
        <end position="1680"/>
    </location>
</feature>
<feature type="compositionally biased region" description="Basic and acidic residues" evidence="1">
    <location>
        <begin position="730"/>
        <end position="740"/>
    </location>
</feature>
<feature type="compositionally biased region" description="Low complexity" evidence="1">
    <location>
        <begin position="1406"/>
        <end position="1416"/>
    </location>
</feature>
<name>A0ABD3IM96_EUCGL</name>
<dbReference type="SMART" id="SM01054">
    <property type="entry name" value="CaM_binding"/>
    <property type="match status" value="3"/>
</dbReference>
<feature type="compositionally biased region" description="Polar residues" evidence="1">
    <location>
        <begin position="1220"/>
        <end position="1239"/>
    </location>
</feature>
<feature type="compositionally biased region" description="Basic and acidic residues" evidence="1">
    <location>
        <begin position="1204"/>
        <end position="1219"/>
    </location>
</feature>
<feature type="region of interest" description="Disordered" evidence="1">
    <location>
        <begin position="1499"/>
        <end position="1597"/>
    </location>
</feature>
<evidence type="ECO:0000313" key="4">
    <source>
        <dbReference type="Proteomes" id="UP001634007"/>
    </source>
</evidence>
<reference evidence="3 4" key="1">
    <citation type="submission" date="2024-11" db="EMBL/GenBank/DDBJ databases">
        <title>Chromosome-level genome assembly of Eucalyptus globulus Labill. provides insights into its genome evolution.</title>
        <authorList>
            <person name="Li X."/>
        </authorList>
    </citation>
    <scope>NUCLEOTIDE SEQUENCE [LARGE SCALE GENOMIC DNA]</scope>
    <source>
        <strain evidence="3">CL2024</strain>
        <tissue evidence="3">Fresh tender leaves</tissue>
    </source>
</reference>
<feature type="domain" description="Calmodulin-binding" evidence="2">
    <location>
        <begin position="1771"/>
        <end position="1885"/>
    </location>
</feature>
<feature type="compositionally biased region" description="Polar residues" evidence="1">
    <location>
        <begin position="714"/>
        <end position="725"/>
    </location>
</feature>
<feature type="compositionally biased region" description="Basic and acidic residues" evidence="1">
    <location>
        <begin position="1073"/>
        <end position="1084"/>
    </location>
</feature>
<feature type="domain" description="Calmodulin-binding" evidence="2">
    <location>
        <begin position="772"/>
        <end position="886"/>
    </location>
</feature>
<feature type="region of interest" description="Disordered" evidence="1">
    <location>
        <begin position="1298"/>
        <end position="1323"/>
    </location>
</feature>
<feature type="compositionally biased region" description="Basic and acidic residues" evidence="1">
    <location>
        <begin position="1576"/>
        <end position="1587"/>
    </location>
</feature>
<accession>A0ABD3IM96</accession>
<organism evidence="3 4">
    <name type="scientific">Eucalyptus globulus</name>
    <name type="common">Tasmanian blue gum</name>
    <dbReference type="NCBI Taxonomy" id="34317"/>
    <lineage>
        <taxon>Eukaryota</taxon>
        <taxon>Viridiplantae</taxon>
        <taxon>Streptophyta</taxon>
        <taxon>Embryophyta</taxon>
        <taxon>Tracheophyta</taxon>
        <taxon>Spermatophyta</taxon>
        <taxon>Magnoliopsida</taxon>
        <taxon>eudicotyledons</taxon>
        <taxon>Gunneridae</taxon>
        <taxon>Pentapetalae</taxon>
        <taxon>rosids</taxon>
        <taxon>malvids</taxon>
        <taxon>Myrtales</taxon>
        <taxon>Myrtaceae</taxon>
        <taxon>Myrtoideae</taxon>
        <taxon>Eucalypteae</taxon>
        <taxon>Eucalyptus</taxon>
    </lineage>
</organism>
<feature type="region of interest" description="Disordered" evidence="1">
    <location>
        <begin position="162"/>
        <end position="250"/>
    </location>
</feature>
<feature type="compositionally biased region" description="Basic and acidic residues" evidence="1">
    <location>
        <begin position="1311"/>
        <end position="1323"/>
    </location>
</feature>
<feature type="compositionally biased region" description="Polar residues" evidence="1">
    <location>
        <begin position="1534"/>
        <end position="1563"/>
    </location>
</feature>
<feature type="region of interest" description="Disordered" evidence="1">
    <location>
        <begin position="714"/>
        <end position="770"/>
    </location>
</feature>
<dbReference type="Proteomes" id="UP001634007">
    <property type="component" value="Unassembled WGS sequence"/>
</dbReference>
<feature type="compositionally biased region" description="Basic and acidic residues" evidence="1">
    <location>
        <begin position="663"/>
        <end position="676"/>
    </location>
</feature>
<feature type="region of interest" description="Disordered" evidence="1">
    <location>
        <begin position="372"/>
        <end position="392"/>
    </location>
</feature>
<dbReference type="PANTHER" id="PTHR33923:SF3">
    <property type="entry name" value="CALMODULIN BINDING PROTEIN PICBP"/>
    <property type="match status" value="1"/>
</dbReference>
<keyword evidence="4" id="KW-1185">Reference proteome</keyword>
<dbReference type="PANTHER" id="PTHR33923">
    <property type="entry name" value="CALMODULIN-BINDING PROTEIN-RELATED"/>
    <property type="match status" value="1"/>
</dbReference>
<feature type="compositionally biased region" description="Low complexity" evidence="1">
    <location>
        <begin position="7"/>
        <end position="22"/>
    </location>
</feature>
<feature type="compositionally biased region" description="Basic and acidic residues" evidence="1">
    <location>
        <begin position="162"/>
        <end position="177"/>
    </location>
</feature>
<feature type="region of interest" description="Disordered" evidence="1">
    <location>
        <begin position="1201"/>
        <end position="1260"/>
    </location>
</feature>
<feature type="region of interest" description="Disordered" evidence="1">
    <location>
        <begin position="647"/>
        <end position="689"/>
    </location>
</feature>
<dbReference type="InterPro" id="IPR044681">
    <property type="entry name" value="PICBP-like"/>
</dbReference>
<feature type="region of interest" description="Disordered" evidence="1">
    <location>
        <begin position="1"/>
        <end position="34"/>
    </location>
</feature>
<dbReference type="EMBL" id="JBJKBG010000011">
    <property type="protein sequence ID" value="KAL3715748.1"/>
    <property type="molecule type" value="Genomic_DNA"/>
</dbReference>
<gene>
    <name evidence="3" type="ORF">ACJRO7_007487</name>
</gene>
<dbReference type="Pfam" id="PF07839">
    <property type="entry name" value="CaM_binding"/>
    <property type="match status" value="3"/>
</dbReference>
<feature type="compositionally biased region" description="Low complexity" evidence="1">
    <location>
        <begin position="928"/>
        <end position="940"/>
    </location>
</feature>
<comment type="caution">
    <text evidence="3">The sequence shown here is derived from an EMBL/GenBank/DDBJ whole genome shotgun (WGS) entry which is preliminary data.</text>
</comment>
<feature type="domain" description="Calmodulin-binding" evidence="2">
    <location>
        <begin position="1242"/>
        <end position="1364"/>
    </location>
</feature>
<feature type="compositionally biased region" description="Polar residues" evidence="1">
    <location>
        <begin position="1417"/>
        <end position="1435"/>
    </location>
</feature>
<evidence type="ECO:0000256" key="1">
    <source>
        <dbReference type="SAM" id="MobiDB-lite"/>
    </source>
</evidence>
<evidence type="ECO:0000259" key="2">
    <source>
        <dbReference type="SMART" id="SM01054"/>
    </source>
</evidence>
<feature type="region of interest" description="Disordered" evidence="1">
    <location>
        <begin position="915"/>
        <end position="954"/>
    </location>
</feature>
<dbReference type="InterPro" id="IPR012417">
    <property type="entry name" value="CaM-bd_dom_pln"/>
</dbReference>
<feature type="region of interest" description="Disordered" evidence="1">
    <location>
        <begin position="1023"/>
        <end position="1092"/>
    </location>
</feature>
<feature type="region of interest" description="Disordered" evidence="1">
    <location>
        <begin position="1399"/>
        <end position="1440"/>
    </location>
</feature>
<feature type="compositionally biased region" description="Polar residues" evidence="1">
    <location>
        <begin position="1517"/>
        <end position="1526"/>
    </location>
</feature>
<proteinExistence type="predicted"/>
<feature type="compositionally biased region" description="Basic and acidic residues" evidence="1">
    <location>
        <begin position="1240"/>
        <end position="1260"/>
    </location>
</feature>